<evidence type="ECO:0000256" key="1">
    <source>
        <dbReference type="SAM" id="MobiDB-lite"/>
    </source>
</evidence>
<proteinExistence type="predicted"/>
<dbReference type="EMBL" id="CYGX02000095">
    <property type="protein sequence ID" value="SIT48273.1"/>
    <property type="molecule type" value="Genomic_DNA"/>
</dbReference>
<dbReference type="Proteomes" id="UP000187012">
    <property type="component" value="Unassembled WGS sequence"/>
</dbReference>
<keyword evidence="3" id="KW-1185">Reference proteome</keyword>
<name>A0A1N7SLI3_9BURK</name>
<feature type="region of interest" description="Disordered" evidence="1">
    <location>
        <begin position="26"/>
        <end position="62"/>
    </location>
</feature>
<protein>
    <submittedName>
        <fullName evidence="2">Uncharacterized protein</fullName>
    </submittedName>
</protein>
<accession>A0A1N7SLI3</accession>
<organism evidence="2 3">
    <name type="scientific">Paraburkholderia ribeironis</name>
    <dbReference type="NCBI Taxonomy" id="1247936"/>
    <lineage>
        <taxon>Bacteria</taxon>
        <taxon>Pseudomonadati</taxon>
        <taxon>Pseudomonadota</taxon>
        <taxon>Betaproteobacteria</taxon>
        <taxon>Burkholderiales</taxon>
        <taxon>Burkholderiaceae</taxon>
        <taxon>Paraburkholderia</taxon>
    </lineage>
</organism>
<reference evidence="2 3" key="1">
    <citation type="submission" date="2016-12" db="EMBL/GenBank/DDBJ databases">
        <authorList>
            <person name="Song W.-J."/>
            <person name="Kurnit D.M."/>
        </authorList>
    </citation>
    <scope>NUCLEOTIDE SEQUENCE [LARGE SCALE GENOMIC DNA]</scope>
    <source>
        <strain evidence="2 3">STM7296</strain>
    </source>
</reference>
<gene>
    <name evidence="2" type="ORF">BN2475_950063</name>
</gene>
<sequence length="62" mass="6842">MAAGPIPATGNFDRAYCKRTTTRKAVNDGNVGDCPQKRAAGTRRRYRRDRKASWSSRACGPL</sequence>
<feature type="compositionally biased region" description="Basic residues" evidence="1">
    <location>
        <begin position="40"/>
        <end position="50"/>
    </location>
</feature>
<dbReference type="AlphaFoldDB" id="A0A1N7SLI3"/>
<dbReference type="STRING" id="1247936.BN2475_950063"/>
<evidence type="ECO:0000313" key="3">
    <source>
        <dbReference type="Proteomes" id="UP000187012"/>
    </source>
</evidence>
<evidence type="ECO:0000313" key="2">
    <source>
        <dbReference type="EMBL" id="SIT48273.1"/>
    </source>
</evidence>